<dbReference type="InterPro" id="IPR045749">
    <property type="entry name" value="DUF6090"/>
</dbReference>
<organism evidence="2 3">
    <name type="scientific">Algoriphagus namhaensis</name>
    <dbReference type="NCBI Taxonomy" id="915353"/>
    <lineage>
        <taxon>Bacteria</taxon>
        <taxon>Pseudomonadati</taxon>
        <taxon>Bacteroidota</taxon>
        <taxon>Cytophagia</taxon>
        <taxon>Cytophagales</taxon>
        <taxon>Cyclobacteriaceae</taxon>
        <taxon>Algoriphagus</taxon>
    </lineage>
</organism>
<keyword evidence="1" id="KW-0472">Membrane</keyword>
<comment type="caution">
    <text evidence="2">The sequence shown here is derived from an EMBL/GenBank/DDBJ whole genome shotgun (WGS) entry which is preliminary data.</text>
</comment>
<proteinExistence type="predicted"/>
<feature type="transmembrane region" description="Helical" evidence="1">
    <location>
        <begin position="21"/>
        <end position="42"/>
    </location>
</feature>
<keyword evidence="3" id="KW-1185">Reference proteome</keyword>
<accession>A0ABV8ARR5</accession>
<keyword evidence="1" id="KW-0812">Transmembrane</keyword>
<dbReference type="RefSeq" id="WP_377904128.1">
    <property type="nucleotide sequence ID" value="NZ_JBHRZS010000006.1"/>
</dbReference>
<sequence length="244" mass="28522">MLKFFRKIRQKLLSESKFTKYLLYAIGEIVLVVIGILIALSINNSNDLKNQRQKELTLLTEMRQNLKIDLEDLDFNIKGSFERIQANEIILKALQERVPMNDSLKPYYGNIIGNFQLSNNTAAWENLKSVGVDLVSDDSLRNAISNLYEVKYTYLENTTKGVDDGHQWNTLYPQFLDLINMDQVWVSAEPVSHEALMDNRKFQETLKMNLFIRNFMLDQYETIHQDVNSLLDQIERHLLTLKEQ</sequence>
<name>A0ABV8ARR5_9BACT</name>
<evidence type="ECO:0000313" key="2">
    <source>
        <dbReference type="EMBL" id="MFC3879576.1"/>
    </source>
</evidence>
<gene>
    <name evidence="2" type="ORF">ACFOSV_05295</name>
</gene>
<evidence type="ECO:0000313" key="3">
    <source>
        <dbReference type="Proteomes" id="UP001595805"/>
    </source>
</evidence>
<protein>
    <submittedName>
        <fullName evidence="2">DUF6090 family protein</fullName>
    </submittedName>
</protein>
<reference evidence="3" key="1">
    <citation type="journal article" date="2019" name="Int. J. Syst. Evol. Microbiol.">
        <title>The Global Catalogue of Microorganisms (GCM) 10K type strain sequencing project: providing services to taxonomists for standard genome sequencing and annotation.</title>
        <authorList>
            <consortium name="The Broad Institute Genomics Platform"/>
            <consortium name="The Broad Institute Genome Sequencing Center for Infectious Disease"/>
            <person name="Wu L."/>
            <person name="Ma J."/>
        </authorList>
    </citation>
    <scope>NUCLEOTIDE SEQUENCE [LARGE SCALE GENOMIC DNA]</scope>
    <source>
        <strain evidence="3">CCUG 60523</strain>
    </source>
</reference>
<keyword evidence="1" id="KW-1133">Transmembrane helix</keyword>
<dbReference type="Proteomes" id="UP001595805">
    <property type="component" value="Unassembled WGS sequence"/>
</dbReference>
<evidence type="ECO:0000256" key="1">
    <source>
        <dbReference type="SAM" id="Phobius"/>
    </source>
</evidence>
<dbReference type="Pfam" id="PF19578">
    <property type="entry name" value="DUF6090"/>
    <property type="match status" value="1"/>
</dbReference>
<dbReference type="EMBL" id="JBHRZS010000006">
    <property type="protein sequence ID" value="MFC3879576.1"/>
    <property type="molecule type" value="Genomic_DNA"/>
</dbReference>